<sequence length="135" mass="15173">MTVATPRAPFLASMNLHGVHLLVGPWLIKLGFNLHGIHLLVGPWLIKLGFNLHGVHLLVGPWLIKLGFNLHGVHLLVGPWLIKLGFKIEYLSMGDREVLRWTSGLKRRCSNIRCTYVRYVGVSSIHGARISNVDR</sequence>
<dbReference type="AlphaFoldDB" id="A0A8D8Z608"/>
<reference evidence="1" key="1">
    <citation type="submission" date="2021-05" db="EMBL/GenBank/DDBJ databases">
        <authorList>
            <person name="Alioto T."/>
            <person name="Alioto T."/>
            <person name="Gomez Garrido J."/>
        </authorList>
    </citation>
    <scope>NUCLEOTIDE SEQUENCE</scope>
</reference>
<protein>
    <submittedName>
        <fullName evidence="1">Uncharacterized protein</fullName>
    </submittedName>
</protein>
<accession>A0A8D8Z608</accession>
<proteinExistence type="predicted"/>
<organism evidence="1">
    <name type="scientific">Cacopsylla melanoneura</name>
    <dbReference type="NCBI Taxonomy" id="428564"/>
    <lineage>
        <taxon>Eukaryota</taxon>
        <taxon>Metazoa</taxon>
        <taxon>Ecdysozoa</taxon>
        <taxon>Arthropoda</taxon>
        <taxon>Hexapoda</taxon>
        <taxon>Insecta</taxon>
        <taxon>Pterygota</taxon>
        <taxon>Neoptera</taxon>
        <taxon>Paraneoptera</taxon>
        <taxon>Hemiptera</taxon>
        <taxon>Sternorrhyncha</taxon>
        <taxon>Psylloidea</taxon>
        <taxon>Psyllidae</taxon>
        <taxon>Psyllinae</taxon>
        <taxon>Cacopsylla</taxon>
    </lineage>
</organism>
<name>A0A8D8Z608_9HEMI</name>
<evidence type="ECO:0000313" key="1">
    <source>
        <dbReference type="EMBL" id="CAG6741175.1"/>
    </source>
</evidence>
<dbReference type="EMBL" id="HBUF01423822">
    <property type="protein sequence ID" value="CAG6741175.1"/>
    <property type="molecule type" value="Transcribed_RNA"/>
</dbReference>